<dbReference type="Pfam" id="PF13715">
    <property type="entry name" value="CarbopepD_reg_2"/>
    <property type="match status" value="1"/>
</dbReference>
<evidence type="ECO:0000256" key="2">
    <source>
        <dbReference type="ARBA" id="ARBA00022448"/>
    </source>
</evidence>
<sequence length="1172" mass="131135">MIKKVSIATLAMFLTSASPAMAISDAHSLYVNLELTLNSTTVGAVIQSISEQTGYEFSYDEALLNKKISNVFVNFKNEHIEKVLKEVFKNTGISYKIVNNRVFLKDNNVKKNVRTVEQLIVNEIQQNKKKISGVIVDEEGTPVIGANITLEGNKGVGTVTDAEGKFILSEIPAGATLLVSYIGYLERKVQVEDGKSSYQITLHEDTQKLDEVIVIGYGVEKKINMTGAITNVKTEELSSISTTNLSNTLAGRAPGLTIVGSSGFMGASSEIRMRGGFGDPLFVIDGIIRDKAAFDALESNEIDQLSFLKDAATASVYGSKAGNGVVLVTTKSGADSMGKPKFEYQGSYTFNRPTRKLFTDDMSAYKELVYQNLVAEANGLARPNNDEEMEYAKTHDYNVNDLIWQNPWNTKHSISATGGTEKVKYYVLGSFIREEGSYKNLENNKYSFRSNLTVNLSKYISLNANVSGYQKDDRRFNWSGSGDDSEDIFDFYRTTFNCLRTVPSYAYLDGTPANEKTDYPVYPDVSNFKGWNVADVILGDRYIKTRRRNVNGILSLNIDLSKLLPGLSTKVTGNYIINDYARKKYLTHQKAYNFQSADPNNRFVPGPLDLNKYNIFTFGSNYENLTYGSRQFWNEQFDWTVNYKNKFGKHEVGGMITFEQAQSQGEAIYATANDPLTAYDQWFVFSTDPERRTVSVNESENLGSHLSWIGRATYNYDSKYIAEFSFRYDGNNKFPKESRWGFFPSASLGWRISKEAFMESASNWLDDLKIRASYGTTGNDLNTSNASIGYFQYIERYTSGSSYMFGNGLANGIQTGSMPTYNLTWATSSTINGGLDFTFLNNRLSGTVDGFYRKETDILGSRTSTLPSTYGASLAPENYAERSWRGGEVTLGWRDKAKHGINYSLYMNIGYSKDRWDVLDESVIYMTGNLKDLSLVGMSAGRITGLKVDHLLTDQAEVDELIAKGFKQYGRDPYLGGLLFQDTRGDGYAPGPDGKIDGNDAYNLLSTNGTPRINYGFGGSFSWKGITVDMHFQGVGNYDRLVGCEATKGMPQYGGNTRPYYPIWTSEKCWSPENPDGIYPRVIGKNQYESGYGDTDFWMRNGAYVRLKNLNVGYDLPMAVLRPLGLTRAQVFMNATNLFSISAMNEFMDPEQKYYDSFPLMRSFTFGLNFSF</sequence>
<comment type="caution">
    <text evidence="11">The sequence shown here is derived from an EMBL/GenBank/DDBJ whole genome shotgun (WGS) entry which is preliminary data.</text>
</comment>
<comment type="similarity">
    <text evidence="7">Belongs to the TonB-dependent receptor family.</text>
</comment>
<dbReference type="InterPro" id="IPR037066">
    <property type="entry name" value="Plug_dom_sf"/>
</dbReference>
<evidence type="ECO:0000313" key="11">
    <source>
        <dbReference type="EMBL" id="KKB53566.1"/>
    </source>
</evidence>
<keyword evidence="6 7" id="KW-0998">Cell outer membrane</keyword>
<dbReference type="InterPro" id="IPR012910">
    <property type="entry name" value="Plug_dom"/>
</dbReference>
<dbReference type="SUPFAM" id="SSF56935">
    <property type="entry name" value="Porins"/>
    <property type="match status" value="1"/>
</dbReference>
<evidence type="ECO:0000256" key="3">
    <source>
        <dbReference type="ARBA" id="ARBA00022452"/>
    </source>
</evidence>
<evidence type="ECO:0000256" key="8">
    <source>
        <dbReference type="SAM" id="SignalP"/>
    </source>
</evidence>
<dbReference type="PROSITE" id="PS52016">
    <property type="entry name" value="TONB_DEPENDENT_REC_3"/>
    <property type="match status" value="1"/>
</dbReference>
<dbReference type="PATRIC" id="fig|927665.4.peg.3196"/>
<reference evidence="11 12" key="1">
    <citation type="submission" date="2013-04" db="EMBL/GenBank/DDBJ databases">
        <title>The Genome Sequence of Parabacteroides goldsteinii DSM 19448.</title>
        <authorList>
            <consortium name="The Broad Institute Genomics Platform"/>
            <person name="Earl A."/>
            <person name="Ward D."/>
            <person name="Feldgarden M."/>
            <person name="Gevers D."/>
            <person name="Martens E."/>
            <person name="Sakamoto M."/>
            <person name="Benno Y."/>
            <person name="Song Y."/>
            <person name="Liu C."/>
            <person name="Lee J."/>
            <person name="Bolanos M."/>
            <person name="Vaisanen M.L."/>
            <person name="Finegold S.M."/>
            <person name="Walker B."/>
            <person name="Young S."/>
            <person name="Zeng Q."/>
            <person name="Gargeya S."/>
            <person name="Fitzgerald M."/>
            <person name="Haas B."/>
            <person name="Abouelleil A."/>
            <person name="Allen A.W."/>
            <person name="Alvarado L."/>
            <person name="Arachchi H.M."/>
            <person name="Berlin A.M."/>
            <person name="Chapman S.B."/>
            <person name="Gainer-Dewar J."/>
            <person name="Goldberg J."/>
            <person name="Griggs A."/>
            <person name="Gujja S."/>
            <person name="Hansen M."/>
            <person name="Howarth C."/>
            <person name="Imamovic A."/>
            <person name="Ireland A."/>
            <person name="Larimer J."/>
            <person name="McCowan C."/>
            <person name="Murphy C."/>
            <person name="Pearson M."/>
            <person name="Poon T.W."/>
            <person name="Priest M."/>
            <person name="Roberts A."/>
            <person name="Saif S."/>
            <person name="Shea T."/>
            <person name="Sisk P."/>
            <person name="Sykes S."/>
            <person name="Wortman J."/>
            <person name="Nusbaum C."/>
            <person name="Birren B."/>
        </authorList>
    </citation>
    <scope>NUCLEOTIDE SEQUENCE [LARGE SCALE GENOMIC DNA]</scope>
    <source>
        <strain evidence="11 12">DSM 19448</strain>
    </source>
</reference>
<feature type="signal peptide" evidence="8">
    <location>
        <begin position="1"/>
        <end position="22"/>
    </location>
</feature>
<dbReference type="GO" id="GO:0009279">
    <property type="term" value="C:cell outer membrane"/>
    <property type="evidence" value="ECO:0007669"/>
    <property type="project" value="UniProtKB-SubCell"/>
</dbReference>
<dbReference type="InterPro" id="IPR039426">
    <property type="entry name" value="TonB-dep_rcpt-like"/>
</dbReference>
<dbReference type="InterPro" id="IPR011662">
    <property type="entry name" value="Secretin/TonB_short_N"/>
</dbReference>
<evidence type="ECO:0000313" key="12">
    <source>
        <dbReference type="Proteomes" id="UP000033047"/>
    </source>
</evidence>
<dbReference type="Gene3D" id="2.60.40.1120">
    <property type="entry name" value="Carboxypeptidase-like, regulatory domain"/>
    <property type="match status" value="1"/>
</dbReference>
<keyword evidence="8" id="KW-0732">Signal</keyword>
<evidence type="ECO:0000256" key="1">
    <source>
        <dbReference type="ARBA" id="ARBA00004571"/>
    </source>
</evidence>
<evidence type="ECO:0000256" key="4">
    <source>
        <dbReference type="ARBA" id="ARBA00022692"/>
    </source>
</evidence>
<dbReference type="Gene3D" id="2.40.170.20">
    <property type="entry name" value="TonB-dependent receptor, beta-barrel domain"/>
    <property type="match status" value="1"/>
</dbReference>
<gene>
    <name evidence="11" type="ORF">HMPREF1535_03108</name>
</gene>
<dbReference type="NCBIfam" id="TIGR04056">
    <property type="entry name" value="OMP_RagA_SusC"/>
    <property type="match status" value="1"/>
</dbReference>
<name>A0A0F5J6R5_9BACT</name>
<dbReference type="Gene3D" id="2.170.130.10">
    <property type="entry name" value="TonB-dependent receptor, plug domain"/>
    <property type="match status" value="1"/>
</dbReference>
<organism evidence="11 12">
    <name type="scientific">Parabacteroides goldsteinii DSM 19448 = WAL 12034</name>
    <dbReference type="NCBI Taxonomy" id="927665"/>
    <lineage>
        <taxon>Bacteria</taxon>
        <taxon>Pseudomonadati</taxon>
        <taxon>Bacteroidota</taxon>
        <taxon>Bacteroidia</taxon>
        <taxon>Bacteroidales</taxon>
        <taxon>Tannerellaceae</taxon>
        <taxon>Parabacteroides</taxon>
    </lineage>
</organism>
<keyword evidence="4 7" id="KW-0812">Transmembrane</keyword>
<dbReference type="RefSeq" id="WP_007652941.1">
    <property type="nucleotide sequence ID" value="NZ_KQ033913.1"/>
</dbReference>
<feature type="chain" id="PRO_5002488795" evidence="8">
    <location>
        <begin position="23"/>
        <end position="1172"/>
    </location>
</feature>
<accession>A0A0F5J6R5</accession>
<comment type="subcellular location">
    <subcellularLocation>
        <location evidence="1 7">Cell outer membrane</location>
        <topology evidence="1 7">Multi-pass membrane protein</topology>
    </subcellularLocation>
</comment>
<dbReference type="InterPro" id="IPR023997">
    <property type="entry name" value="TonB-dep_OMP_SusC/RagA_CS"/>
</dbReference>
<feature type="domain" description="Secretin/TonB short N-terminal" evidence="9">
    <location>
        <begin position="57"/>
        <end position="104"/>
    </location>
</feature>
<evidence type="ECO:0000259" key="9">
    <source>
        <dbReference type="Pfam" id="PF07660"/>
    </source>
</evidence>
<evidence type="ECO:0000259" key="10">
    <source>
        <dbReference type="Pfam" id="PF07715"/>
    </source>
</evidence>
<dbReference type="InterPro" id="IPR036942">
    <property type="entry name" value="Beta-barrel_TonB_sf"/>
</dbReference>
<keyword evidence="3 7" id="KW-1134">Transmembrane beta strand</keyword>
<protein>
    <submittedName>
        <fullName evidence="11">SusC/RagA family TonB-linked outer membrane protein</fullName>
    </submittedName>
</protein>
<dbReference type="InterPro" id="IPR023996">
    <property type="entry name" value="TonB-dep_OMP_SusC/RagA"/>
</dbReference>
<keyword evidence="5 7" id="KW-0472">Membrane</keyword>
<dbReference type="NCBIfam" id="TIGR04057">
    <property type="entry name" value="SusC_RagA_signa"/>
    <property type="match status" value="1"/>
</dbReference>
<dbReference type="InterPro" id="IPR008969">
    <property type="entry name" value="CarboxyPept-like_regulatory"/>
</dbReference>
<dbReference type="HOGENOM" id="CLU_004317_1_1_10"/>
<dbReference type="SUPFAM" id="SSF49464">
    <property type="entry name" value="Carboxypeptidase regulatory domain-like"/>
    <property type="match status" value="1"/>
</dbReference>
<evidence type="ECO:0000256" key="5">
    <source>
        <dbReference type="ARBA" id="ARBA00023136"/>
    </source>
</evidence>
<dbReference type="Proteomes" id="UP000033047">
    <property type="component" value="Unassembled WGS sequence"/>
</dbReference>
<keyword evidence="2 7" id="KW-0813">Transport</keyword>
<dbReference type="Pfam" id="PF07715">
    <property type="entry name" value="Plug"/>
    <property type="match status" value="1"/>
</dbReference>
<dbReference type="Pfam" id="PF07660">
    <property type="entry name" value="STN"/>
    <property type="match status" value="1"/>
</dbReference>
<dbReference type="STRING" id="927665.HMPREF1535_03108"/>
<dbReference type="AlphaFoldDB" id="A0A0F5J6R5"/>
<feature type="domain" description="TonB-dependent receptor plug" evidence="10">
    <location>
        <begin position="222"/>
        <end position="325"/>
    </location>
</feature>
<evidence type="ECO:0000256" key="7">
    <source>
        <dbReference type="PROSITE-ProRule" id="PRU01360"/>
    </source>
</evidence>
<dbReference type="Gene3D" id="3.55.50.30">
    <property type="match status" value="1"/>
</dbReference>
<evidence type="ECO:0000256" key="6">
    <source>
        <dbReference type="ARBA" id="ARBA00023237"/>
    </source>
</evidence>
<proteinExistence type="inferred from homology"/>
<dbReference type="EMBL" id="AQHV01000014">
    <property type="protein sequence ID" value="KKB53566.1"/>
    <property type="molecule type" value="Genomic_DNA"/>
</dbReference>